<keyword evidence="2" id="KW-1185">Reference proteome</keyword>
<proteinExistence type="predicted"/>
<protein>
    <recommendedName>
        <fullName evidence="3">Invasion associated locus B family protein</fullName>
    </recommendedName>
</protein>
<evidence type="ECO:0000313" key="1">
    <source>
        <dbReference type="EMBL" id="GJD63596.1"/>
    </source>
</evidence>
<reference evidence="1" key="2">
    <citation type="submission" date="2021-08" db="EMBL/GenBank/DDBJ databases">
        <authorList>
            <person name="Tani A."/>
            <person name="Ola A."/>
            <person name="Ogura Y."/>
            <person name="Katsura K."/>
            <person name="Hayashi T."/>
        </authorList>
    </citation>
    <scope>NUCLEOTIDE SEQUENCE</scope>
    <source>
        <strain evidence="1">JCM 32048</strain>
    </source>
</reference>
<organism evidence="1 2">
    <name type="scientific">Methylobacterium frigidaeris</name>
    <dbReference type="NCBI Taxonomy" id="2038277"/>
    <lineage>
        <taxon>Bacteria</taxon>
        <taxon>Pseudomonadati</taxon>
        <taxon>Pseudomonadota</taxon>
        <taxon>Alphaproteobacteria</taxon>
        <taxon>Hyphomicrobiales</taxon>
        <taxon>Methylobacteriaceae</taxon>
        <taxon>Methylobacterium</taxon>
    </lineage>
</organism>
<comment type="caution">
    <text evidence="1">The sequence shown here is derived from an EMBL/GenBank/DDBJ whole genome shotgun (WGS) entry which is preliminary data.</text>
</comment>
<dbReference type="Proteomes" id="UP001055286">
    <property type="component" value="Unassembled WGS sequence"/>
</dbReference>
<evidence type="ECO:0000313" key="2">
    <source>
        <dbReference type="Proteomes" id="UP001055286"/>
    </source>
</evidence>
<accession>A0AA37M697</accession>
<gene>
    <name evidence="1" type="ORF">MPEAHAMD_3766</name>
</gene>
<sequence>MVGAAISEMHNRIHFLALIAVIATSSLAHAEDLRKEFTWVKAEGSPPKLGLQPKDPDHRSMSYDYVYMECGRQGQVTVAAWPIDRRARAPKAAVGLTVVTDRERHVLPNPKRSFNEMDEAWQVSATTSDLAFLRTMLQASSIRLDTTGLSLVLPMASRDVGAFLKHCEQFRR</sequence>
<reference evidence="1" key="1">
    <citation type="journal article" date="2016" name="Front. Microbiol.">
        <title>Genome Sequence of the Piezophilic, Mesophilic Sulfate-Reducing Bacterium Desulfovibrio indicus J2T.</title>
        <authorList>
            <person name="Cao J."/>
            <person name="Maignien L."/>
            <person name="Shao Z."/>
            <person name="Alain K."/>
            <person name="Jebbar M."/>
        </authorList>
    </citation>
    <scope>NUCLEOTIDE SEQUENCE</scope>
    <source>
        <strain evidence="1">JCM 32048</strain>
    </source>
</reference>
<dbReference type="AlphaFoldDB" id="A0AA37M697"/>
<name>A0AA37M697_9HYPH</name>
<evidence type="ECO:0008006" key="3">
    <source>
        <dbReference type="Google" id="ProtNLM"/>
    </source>
</evidence>
<dbReference type="EMBL" id="BPQJ01000018">
    <property type="protein sequence ID" value="GJD63596.1"/>
    <property type="molecule type" value="Genomic_DNA"/>
</dbReference>